<proteinExistence type="predicted"/>
<comment type="caution">
    <text evidence="1">The sequence shown here is derived from an EMBL/GenBank/DDBJ whole genome shotgun (WGS) entry which is preliminary data.</text>
</comment>
<dbReference type="EMBL" id="NDXW01000001">
    <property type="protein sequence ID" value="RDH44120.1"/>
    <property type="molecule type" value="Genomic_DNA"/>
</dbReference>
<reference evidence="1 2" key="1">
    <citation type="submission" date="2017-04" db="EMBL/GenBank/DDBJ databases">
        <title>Draft genome sequence of Zooshikella ganghwensis VG4 isolated from Red Sea sediments.</title>
        <authorList>
            <person name="Rehman Z."/>
            <person name="Alam I."/>
            <person name="Kamau A."/>
            <person name="Bajic V."/>
            <person name="Leiknes T."/>
        </authorList>
    </citation>
    <scope>NUCLEOTIDE SEQUENCE [LARGE SCALE GENOMIC DNA]</scope>
    <source>
        <strain evidence="1 2">VG4</strain>
    </source>
</reference>
<evidence type="ECO:0000313" key="1">
    <source>
        <dbReference type="EMBL" id="RDH44120.1"/>
    </source>
</evidence>
<protein>
    <submittedName>
        <fullName evidence="1">Uncharacterized protein</fullName>
    </submittedName>
</protein>
<organism evidence="1 2">
    <name type="scientific">Zooshikella ganghwensis</name>
    <dbReference type="NCBI Taxonomy" id="202772"/>
    <lineage>
        <taxon>Bacteria</taxon>
        <taxon>Pseudomonadati</taxon>
        <taxon>Pseudomonadota</taxon>
        <taxon>Gammaproteobacteria</taxon>
        <taxon>Oceanospirillales</taxon>
        <taxon>Zooshikellaceae</taxon>
        <taxon>Zooshikella</taxon>
    </lineage>
</organism>
<dbReference type="Proteomes" id="UP000257039">
    <property type="component" value="Unassembled WGS sequence"/>
</dbReference>
<accession>A0A4P9VPS0</accession>
<dbReference type="AlphaFoldDB" id="A0A4P9VPS0"/>
<sequence>MFQKVPTNCLNLHILGEVPRSVYMDMQTQPSDLQNAEHRNFFFKLLRGTKPQKSVPAPNKDKHILSLNAVVWLNFITPPKQTITFLLVYKDITGEFGAIVEEAQPSSSKSIMLSNIVDIEYTGEIEYLTACCTGLSKDESVMLETLSVKPVVHEKVQKKSLVTR</sequence>
<keyword evidence="2" id="KW-1185">Reference proteome</keyword>
<evidence type="ECO:0000313" key="2">
    <source>
        <dbReference type="Proteomes" id="UP000257039"/>
    </source>
</evidence>
<name>A0A4P9VPS0_9GAMM</name>
<gene>
    <name evidence="1" type="ORF">B9G39_12045</name>
</gene>
<dbReference type="RefSeq" id="WP_094787329.1">
    <property type="nucleotide sequence ID" value="NZ_NDXW01000001.1"/>
</dbReference>